<dbReference type="AlphaFoldDB" id="A0A1M2V2C5"/>
<evidence type="ECO:0000259" key="4">
    <source>
        <dbReference type="Pfam" id="PF20906"/>
    </source>
</evidence>
<dbReference type="Gene3D" id="2.40.390.10">
    <property type="entry name" value="CV3147-like"/>
    <property type="match status" value="1"/>
</dbReference>
<dbReference type="SUPFAM" id="SSF160991">
    <property type="entry name" value="CV3147-like"/>
    <property type="match status" value="1"/>
</dbReference>
<dbReference type="InterPro" id="IPR043129">
    <property type="entry name" value="ATPase_NBD"/>
</dbReference>
<feature type="domain" description="S-Me-THD-like C-terminal" evidence="4">
    <location>
        <begin position="770"/>
        <end position="976"/>
    </location>
</feature>
<dbReference type="InterPro" id="IPR010318">
    <property type="entry name" value="S-Me-THD_N"/>
</dbReference>
<dbReference type="GO" id="GO:0016787">
    <property type="term" value="F:hydrolase activity"/>
    <property type="evidence" value="ECO:0007669"/>
    <property type="project" value="InterPro"/>
</dbReference>
<dbReference type="Gene3D" id="3.40.1610.10">
    <property type="entry name" value="CV3147-like domain"/>
    <property type="match status" value="1"/>
</dbReference>
<name>A0A1M2V2C5_TRAPU</name>
<comment type="caution">
    <text evidence="5">The sequence shown here is derived from an EMBL/GenBank/DDBJ whole genome shotgun (WGS) entry which is preliminary data.</text>
</comment>
<dbReference type="OrthoDB" id="5404895at2759"/>
<accession>A0A1M2V2C5</accession>
<evidence type="ECO:0000313" key="5">
    <source>
        <dbReference type="EMBL" id="OJT01728.1"/>
    </source>
</evidence>
<dbReference type="InterPro" id="IPR027479">
    <property type="entry name" value="S-Me-THD_N_sf"/>
</dbReference>
<protein>
    <submittedName>
        <fullName evidence="5">Hydantoin utilization protein A</fullName>
    </submittedName>
</protein>
<feature type="domain" description="Hydantoinase A/oxoprolinase" evidence="1">
    <location>
        <begin position="204"/>
        <end position="390"/>
    </location>
</feature>
<dbReference type="Pfam" id="PF05378">
    <property type="entry name" value="Hydant_A_N"/>
    <property type="match status" value="1"/>
</dbReference>
<gene>
    <name evidence="5" type="ORF">TRAPUB_7784</name>
</gene>
<dbReference type="Pfam" id="PF20906">
    <property type="entry name" value="S-Me-THD_C"/>
    <property type="match status" value="1"/>
</dbReference>
<evidence type="ECO:0000313" key="6">
    <source>
        <dbReference type="Proteomes" id="UP000184267"/>
    </source>
</evidence>
<dbReference type="Proteomes" id="UP000184267">
    <property type="component" value="Unassembled WGS sequence"/>
</dbReference>
<dbReference type="InterPro" id="IPR048350">
    <property type="entry name" value="S-Me-THD-like_C"/>
</dbReference>
<dbReference type="Pfam" id="PF01968">
    <property type="entry name" value="Hydantoinase_A"/>
    <property type="match status" value="1"/>
</dbReference>
<evidence type="ECO:0000259" key="2">
    <source>
        <dbReference type="Pfam" id="PF05378"/>
    </source>
</evidence>
<evidence type="ECO:0000259" key="1">
    <source>
        <dbReference type="Pfam" id="PF01968"/>
    </source>
</evidence>
<organism evidence="5 6">
    <name type="scientific">Trametes pubescens</name>
    <name type="common">White-rot fungus</name>
    <dbReference type="NCBI Taxonomy" id="154538"/>
    <lineage>
        <taxon>Eukaryota</taxon>
        <taxon>Fungi</taxon>
        <taxon>Dikarya</taxon>
        <taxon>Basidiomycota</taxon>
        <taxon>Agaricomycotina</taxon>
        <taxon>Agaricomycetes</taxon>
        <taxon>Polyporales</taxon>
        <taxon>Polyporaceae</taxon>
        <taxon>Trametes</taxon>
    </lineage>
</organism>
<dbReference type="InterPro" id="IPR024071">
    <property type="entry name" value="S-Me-THD_C_sf"/>
</dbReference>
<dbReference type="PANTHER" id="PTHR11365:SF10">
    <property type="entry name" value="HYDANTOINASE_OXOPROLINASE"/>
    <property type="match status" value="1"/>
</dbReference>
<keyword evidence="6" id="KW-1185">Reference proteome</keyword>
<dbReference type="Pfam" id="PF06032">
    <property type="entry name" value="S-Me-THD_N"/>
    <property type="match status" value="1"/>
</dbReference>
<dbReference type="OMA" id="VRKGFTW"/>
<dbReference type="InterPro" id="IPR002821">
    <property type="entry name" value="Hydantoinase_A"/>
</dbReference>
<sequence length="1018" mass="107778">MLRIGVDVGGTNTDGVLIDVSRLREPTRGVLAHYKSPTTPDVSTGIENAVRRVLEEAALPPSDVSSVSIGTTAFINAVLEADARRLAKVAVIRLCGPYTRQCPPFVDFPKRLRTLTEGHIGYVDGGFEIDGREILPLNEQQIKEQCALIKEKGLVNIVLSGIYSPLDNDGKHEAAARAIIERELGPAVNVVCSRDVGQVGLLERENAAILNASILTFAQRTIRGFQRAIRALKLDCPLFLTQNDGTLTTAAAAARLPIRTFASGPTNSMRGAAFLAGLDDSAGEAKGERRATIVVDVGGTTSDVGVLLPSGFPRQAASFIEVGGVRTNFAMADVQSIALGGGSIVRSVETPKGPRVTVGPESVGHNITRDAKVFGGSALTASDLIVASGRAELGDQTKVADVSAETVELGMQRIQKLLEAIVDKMKTSPEDITVLLVGGGSIVSPDSLVGVGEIIRPPFFGVANAVGAAMAKVAGEVDTIEFLAGRNVHDVIEDIKTKAIAKAIASGADAATTKIVEVINLPVQYVTNEATRIIVKAAGDLAPLSIASLEDSVLASADAEENSEGEKAIEDTTAAAEDVTLVESAIDIDTYKPTILANRTWKLSEVDLEWIAEGCGVLGTGGGGSPYPPFLMARQMLRDGKQIIVEDPDYVPEKAMFFRCSFMGSPSVSSERLQGGDEIPSSARELMKYLGVTDFEGTISEEIGGGNGIQPMIVAAEMGKTVLDCDLMGRAYPNMWQTLPGAYGVKNGLWPCAISDGVGNTLVLPKARNGKAVEDILRLVTTEMGSKSGVSMAPMDRVTCVKYGVPHSVSQAWRIGRAIALCRKHNELKRIPQAILELQNGACLFIGKVVDVKREVRKGFTWGEVTIAPLQDEEEEDASGGAAYTIPVKADDTLVIPFQNENLYAYVASANGEKKIHSTVPDLITVLDSQNGAALGTPDYRYGLRVTVIALAGHPSWTTTPEGLACGGPEAFGYVLTLQSGPSLELTVSALFFRLGEVPFTPIAAYKEPASVIKEYGA</sequence>
<proteinExistence type="predicted"/>
<dbReference type="SUPFAM" id="SSF53067">
    <property type="entry name" value="Actin-like ATPase domain"/>
    <property type="match status" value="2"/>
</dbReference>
<feature type="domain" description="S-Me-THD N-terminal" evidence="3">
    <location>
        <begin position="607"/>
        <end position="765"/>
    </location>
</feature>
<dbReference type="STRING" id="154538.A0A1M2V2C5"/>
<dbReference type="FunFam" id="3.40.1610.10:FF:000001">
    <property type="entry name" value="Hydantoinase, putative"/>
    <property type="match status" value="1"/>
</dbReference>
<evidence type="ECO:0000259" key="3">
    <source>
        <dbReference type="Pfam" id="PF06032"/>
    </source>
</evidence>
<dbReference type="EMBL" id="MNAD01001723">
    <property type="protein sequence ID" value="OJT01728.1"/>
    <property type="molecule type" value="Genomic_DNA"/>
</dbReference>
<dbReference type="Gene3D" id="3.30.420.40">
    <property type="match status" value="1"/>
</dbReference>
<reference evidence="5 6" key="1">
    <citation type="submission" date="2016-10" db="EMBL/GenBank/DDBJ databases">
        <title>Genome sequence of the basidiomycete white-rot fungus Trametes pubescens.</title>
        <authorList>
            <person name="Makela M.R."/>
            <person name="Granchi Z."/>
            <person name="Peng M."/>
            <person name="De Vries R.P."/>
            <person name="Grigoriev I."/>
            <person name="Riley R."/>
            <person name="Hilden K."/>
        </authorList>
    </citation>
    <scope>NUCLEOTIDE SEQUENCE [LARGE SCALE GENOMIC DNA]</scope>
    <source>
        <strain evidence="5 6">FBCC735</strain>
    </source>
</reference>
<dbReference type="InterPro" id="IPR045079">
    <property type="entry name" value="Oxoprolinase-like"/>
</dbReference>
<dbReference type="PANTHER" id="PTHR11365">
    <property type="entry name" value="5-OXOPROLINASE RELATED"/>
    <property type="match status" value="1"/>
</dbReference>
<feature type="domain" description="Hydantoinase/oxoprolinase N-terminal" evidence="2">
    <location>
        <begin position="3"/>
        <end position="183"/>
    </location>
</feature>
<dbReference type="InterPro" id="IPR008040">
    <property type="entry name" value="Hydant_A_N"/>
</dbReference>